<dbReference type="Pfam" id="PF20298">
    <property type="entry name" value="E2-ntca"/>
    <property type="match status" value="1"/>
</dbReference>
<feature type="domain" description="Cysteine-rich" evidence="1">
    <location>
        <begin position="128"/>
        <end position="243"/>
    </location>
</feature>
<feature type="domain" description="Prokaryotic E2" evidence="2">
    <location>
        <begin position="18"/>
        <end position="123"/>
    </location>
</feature>
<dbReference type="AlphaFoldDB" id="A0A3S0A7C3"/>
<dbReference type="Pfam" id="PF20272">
    <property type="entry name" value="E2-Crich"/>
    <property type="match status" value="1"/>
</dbReference>
<reference evidence="3 4" key="1">
    <citation type="submission" date="2018-12" db="EMBL/GenBank/DDBJ databases">
        <title>Mesorhizobium carbonis sp. nov., isolated from coal mine water.</title>
        <authorList>
            <person name="Xin W."/>
            <person name="Xu Z."/>
            <person name="Xiang F."/>
            <person name="Zhang J."/>
            <person name="Xi L."/>
            <person name="Liu J."/>
        </authorList>
    </citation>
    <scope>NUCLEOTIDE SEQUENCE [LARGE SCALE GENOMIC DNA]</scope>
    <source>
        <strain evidence="3 4">B2.3</strain>
    </source>
</reference>
<comment type="caution">
    <text evidence="3">The sequence shown here is derived from an EMBL/GenBank/DDBJ whole genome shotgun (WGS) entry which is preliminary data.</text>
</comment>
<dbReference type="EMBL" id="RWKW01000055">
    <property type="protein sequence ID" value="RST85509.1"/>
    <property type="molecule type" value="Genomic_DNA"/>
</dbReference>
<sequence length="244" mass="27675">MAEVEPIDLLRRTTPDWFNQTKDSSRAIEGHAVVAVANGVGRTVADLRITDRSGKVTVSETVVGMAFPARCSERHIEWDGSFCIGYRAGLGIRTVDEAVVWWGLLEQFLRLQRVASRTRRWPARQAIAHGEAGPHHLRALEAARELGLEEDYFQMLEGEPKWFAGRFPKLNKDSNRLLNGRLPCPKGCVSKGKPILRRDCTKTEVLCRLLCEERLRRKREREFWKSERSLGVTCCGTMDNCPLA</sequence>
<accession>A0A3S0A7C3</accession>
<dbReference type="InterPro" id="IPR046891">
    <property type="entry name" value="E2-ntca"/>
</dbReference>
<gene>
    <name evidence="3" type="ORF">EJC49_15595</name>
</gene>
<evidence type="ECO:0000259" key="2">
    <source>
        <dbReference type="Pfam" id="PF20298"/>
    </source>
</evidence>
<dbReference type="RefSeq" id="WP_126700859.1">
    <property type="nucleotide sequence ID" value="NZ_RWKW01000055.1"/>
</dbReference>
<evidence type="ECO:0000313" key="3">
    <source>
        <dbReference type="EMBL" id="RST85509.1"/>
    </source>
</evidence>
<evidence type="ECO:0000259" key="1">
    <source>
        <dbReference type="Pfam" id="PF20272"/>
    </source>
</evidence>
<organism evidence="3 4">
    <name type="scientific">Aquibium carbonis</name>
    <dbReference type="NCBI Taxonomy" id="2495581"/>
    <lineage>
        <taxon>Bacteria</taxon>
        <taxon>Pseudomonadati</taxon>
        <taxon>Pseudomonadota</taxon>
        <taxon>Alphaproteobacteria</taxon>
        <taxon>Hyphomicrobiales</taxon>
        <taxon>Phyllobacteriaceae</taxon>
        <taxon>Aquibium</taxon>
    </lineage>
</organism>
<keyword evidence="4" id="KW-1185">Reference proteome</keyword>
<proteinExistence type="predicted"/>
<evidence type="ECO:0000313" key="4">
    <source>
        <dbReference type="Proteomes" id="UP000278398"/>
    </source>
</evidence>
<dbReference type="InterPro" id="IPR046892">
    <property type="entry name" value="E2-Crich"/>
</dbReference>
<name>A0A3S0A7C3_9HYPH</name>
<protein>
    <submittedName>
        <fullName evidence="3">Uncharacterized protein</fullName>
    </submittedName>
</protein>
<dbReference type="OrthoDB" id="7853656at2"/>
<dbReference type="Proteomes" id="UP000278398">
    <property type="component" value="Unassembled WGS sequence"/>
</dbReference>